<evidence type="ECO:0000256" key="3">
    <source>
        <dbReference type="ARBA" id="ARBA00023236"/>
    </source>
</evidence>
<name>A0A1Y6FM06_9HYPH</name>
<evidence type="ECO:0000313" key="6">
    <source>
        <dbReference type="EMBL" id="SMQ75767.1"/>
    </source>
</evidence>
<keyword evidence="3" id="KW-0742">SOS response</keyword>
<dbReference type="GO" id="GO:0004518">
    <property type="term" value="F:nuclease activity"/>
    <property type="evidence" value="ECO:0007669"/>
    <property type="project" value="UniProtKB-KW"/>
</dbReference>
<protein>
    <submittedName>
        <fullName evidence="6">UvrB/uvrC motif-containing protein</fullName>
    </submittedName>
</protein>
<dbReference type="PROSITE" id="PS50151">
    <property type="entry name" value="UVR"/>
    <property type="match status" value="1"/>
</dbReference>
<dbReference type="GO" id="GO:0009432">
    <property type="term" value="P:SOS response"/>
    <property type="evidence" value="ECO:0007669"/>
    <property type="project" value="UniProtKB-KW"/>
</dbReference>
<dbReference type="Pfam" id="PF02151">
    <property type="entry name" value="UVR"/>
    <property type="match status" value="1"/>
</dbReference>
<evidence type="ECO:0000256" key="4">
    <source>
        <dbReference type="SAM" id="MobiDB-lite"/>
    </source>
</evidence>
<proteinExistence type="predicted"/>
<evidence type="ECO:0000256" key="2">
    <source>
        <dbReference type="ARBA" id="ARBA00022881"/>
    </source>
</evidence>
<dbReference type="Gene3D" id="4.10.860.10">
    <property type="entry name" value="UVR domain"/>
    <property type="match status" value="1"/>
</dbReference>
<evidence type="ECO:0000256" key="1">
    <source>
        <dbReference type="ARBA" id="ARBA00022769"/>
    </source>
</evidence>
<dbReference type="EMBL" id="FXWK01000001">
    <property type="protein sequence ID" value="SMQ75767.1"/>
    <property type="molecule type" value="Genomic_DNA"/>
</dbReference>
<evidence type="ECO:0000259" key="5">
    <source>
        <dbReference type="PROSITE" id="PS50151"/>
    </source>
</evidence>
<dbReference type="SUPFAM" id="SSF46600">
    <property type="entry name" value="C-terminal UvrC-binding domain of UvrB"/>
    <property type="match status" value="1"/>
</dbReference>
<dbReference type="RefSeq" id="WP_086470935.1">
    <property type="nucleotide sequence ID" value="NZ_FXWK01000001.1"/>
</dbReference>
<sequence>MSSRSNHARLVALEKQMEEAAANFDFEKAAALRDEIARWKGEDAEATVILDDEGKPVEVSVGQAPPGQIGLGSNAPLRQPPKDWVKPKKPPSLTKNHKGRRER</sequence>
<organism evidence="6 7">
    <name type="scientific">Devosia lucknowensis</name>
    <dbReference type="NCBI Taxonomy" id="1096929"/>
    <lineage>
        <taxon>Bacteria</taxon>
        <taxon>Pseudomonadati</taxon>
        <taxon>Pseudomonadota</taxon>
        <taxon>Alphaproteobacteria</taxon>
        <taxon>Hyphomicrobiales</taxon>
        <taxon>Devosiaceae</taxon>
        <taxon>Devosia</taxon>
    </lineage>
</organism>
<evidence type="ECO:0000313" key="7">
    <source>
        <dbReference type="Proteomes" id="UP000194474"/>
    </source>
</evidence>
<keyword evidence="1" id="KW-0228">DNA excision</keyword>
<dbReference type="AlphaFoldDB" id="A0A1Y6FM06"/>
<feature type="domain" description="UVR" evidence="5">
    <location>
        <begin position="7"/>
        <end position="42"/>
    </location>
</feature>
<dbReference type="GO" id="GO:0006281">
    <property type="term" value="P:DNA repair"/>
    <property type="evidence" value="ECO:0007669"/>
    <property type="project" value="UniProtKB-KW"/>
</dbReference>
<dbReference type="Proteomes" id="UP000194474">
    <property type="component" value="Unassembled WGS sequence"/>
</dbReference>
<keyword evidence="2" id="KW-0234">DNA repair</keyword>
<keyword evidence="2" id="KW-0267">Excision nuclease</keyword>
<reference evidence="7" key="1">
    <citation type="submission" date="2017-04" db="EMBL/GenBank/DDBJ databases">
        <authorList>
            <person name="Varghese N."/>
            <person name="Submissions S."/>
        </authorList>
    </citation>
    <scope>NUCLEOTIDE SEQUENCE [LARGE SCALE GENOMIC DNA]</scope>
</reference>
<keyword evidence="3" id="KW-0227">DNA damage</keyword>
<accession>A0A1Y6FM06</accession>
<keyword evidence="7" id="KW-1185">Reference proteome</keyword>
<gene>
    <name evidence="6" type="ORF">SAMN06295905_2426</name>
</gene>
<dbReference type="InterPro" id="IPR036876">
    <property type="entry name" value="UVR_dom_sf"/>
</dbReference>
<feature type="region of interest" description="Disordered" evidence="4">
    <location>
        <begin position="57"/>
        <end position="103"/>
    </location>
</feature>
<dbReference type="InterPro" id="IPR001943">
    <property type="entry name" value="UVR_dom"/>
</dbReference>